<accession>A0A1F7Y2Z0</accession>
<gene>
    <name evidence="1" type="ORF">A2714_05275</name>
</gene>
<evidence type="ECO:0000313" key="1">
    <source>
        <dbReference type="EMBL" id="OGM21684.1"/>
    </source>
</evidence>
<organism evidence="1 2">
    <name type="scientific">Candidatus Woesebacteria bacterium RIFCSPHIGHO2_01_FULL_38_9</name>
    <dbReference type="NCBI Taxonomy" id="1802492"/>
    <lineage>
        <taxon>Bacteria</taxon>
        <taxon>Candidatus Woeseibacteriota</taxon>
    </lineage>
</organism>
<dbReference type="AlphaFoldDB" id="A0A1F7Y2Z0"/>
<name>A0A1F7Y2Z0_9BACT</name>
<dbReference type="EMBL" id="MGGE01000009">
    <property type="protein sequence ID" value="OGM21684.1"/>
    <property type="molecule type" value="Genomic_DNA"/>
</dbReference>
<evidence type="ECO:0000313" key="2">
    <source>
        <dbReference type="Proteomes" id="UP000178419"/>
    </source>
</evidence>
<sequence length="115" mass="12689">MSPFLESETSLKELRYAKFVRDGGTIAYDDPVIGHDIIAKNHGLGEPINPSGYTMQKRLVDDAGSTEPLRFGDNTSPVRFVNFSTTCKLRGNKEDARKLTTQTAKEILGNDKVAD</sequence>
<comment type="caution">
    <text evidence="1">The sequence shown here is derived from an EMBL/GenBank/DDBJ whole genome shotgun (WGS) entry which is preliminary data.</text>
</comment>
<dbReference type="Proteomes" id="UP000178419">
    <property type="component" value="Unassembled WGS sequence"/>
</dbReference>
<proteinExistence type="predicted"/>
<protein>
    <submittedName>
        <fullName evidence="1">Uncharacterized protein</fullName>
    </submittedName>
</protein>
<reference evidence="1 2" key="1">
    <citation type="journal article" date="2016" name="Nat. Commun.">
        <title>Thousands of microbial genomes shed light on interconnected biogeochemical processes in an aquifer system.</title>
        <authorList>
            <person name="Anantharaman K."/>
            <person name="Brown C.T."/>
            <person name="Hug L.A."/>
            <person name="Sharon I."/>
            <person name="Castelle C.J."/>
            <person name="Probst A.J."/>
            <person name="Thomas B.C."/>
            <person name="Singh A."/>
            <person name="Wilkins M.J."/>
            <person name="Karaoz U."/>
            <person name="Brodie E.L."/>
            <person name="Williams K.H."/>
            <person name="Hubbard S.S."/>
            <person name="Banfield J.F."/>
        </authorList>
    </citation>
    <scope>NUCLEOTIDE SEQUENCE [LARGE SCALE GENOMIC DNA]</scope>
</reference>